<evidence type="ECO:0000256" key="1">
    <source>
        <dbReference type="SAM" id="SignalP"/>
    </source>
</evidence>
<evidence type="ECO:0000313" key="3">
    <source>
        <dbReference type="Proteomes" id="UP000789595"/>
    </source>
</evidence>
<organism evidence="2 3">
    <name type="scientific">Pelagomonas calceolata</name>
    <dbReference type="NCBI Taxonomy" id="35677"/>
    <lineage>
        <taxon>Eukaryota</taxon>
        <taxon>Sar</taxon>
        <taxon>Stramenopiles</taxon>
        <taxon>Ochrophyta</taxon>
        <taxon>Pelagophyceae</taxon>
        <taxon>Pelagomonadales</taxon>
        <taxon>Pelagomonadaceae</taxon>
        <taxon>Pelagomonas</taxon>
    </lineage>
</organism>
<dbReference type="InterPro" id="IPR010916">
    <property type="entry name" value="TonB_box_CS"/>
</dbReference>
<dbReference type="EMBL" id="CAKKNE010000002">
    <property type="protein sequence ID" value="CAH0367509.1"/>
    <property type="molecule type" value="Genomic_DNA"/>
</dbReference>
<proteinExistence type="predicted"/>
<keyword evidence="3" id="KW-1185">Reference proteome</keyword>
<feature type="chain" id="PRO_5035260731" description="Fe2OG dioxygenase domain-containing protein" evidence="1">
    <location>
        <begin position="20"/>
        <end position="439"/>
    </location>
</feature>
<dbReference type="OrthoDB" id="10561070at2759"/>
<feature type="signal peptide" evidence="1">
    <location>
        <begin position="1"/>
        <end position="19"/>
    </location>
</feature>
<keyword evidence="1" id="KW-0732">Signal</keyword>
<protein>
    <recommendedName>
        <fullName evidence="4">Fe2OG dioxygenase domain-containing protein</fullName>
    </recommendedName>
</protein>
<gene>
    <name evidence="2" type="ORF">PECAL_2P05340</name>
</gene>
<reference evidence="2" key="1">
    <citation type="submission" date="2021-11" db="EMBL/GenBank/DDBJ databases">
        <authorList>
            <consortium name="Genoscope - CEA"/>
            <person name="William W."/>
        </authorList>
    </citation>
    <scope>NUCLEOTIDE SEQUENCE</scope>
</reference>
<evidence type="ECO:0008006" key="4">
    <source>
        <dbReference type="Google" id="ProtNLM"/>
    </source>
</evidence>
<comment type="caution">
    <text evidence="2">The sequence shown here is derived from an EMBL/GenBank/DDBJ whole genome shotgun (WGS) entry which is preliminary data.</text>
</comment>
<name>A0A8J2WUA4_9STRA</name>
<dbReference type="AlphaFoldDB" id="A0A8J2WUA4"/>
<sequence length="439" mass="46698">MRRRLATLVAIAARIAAWGEGPAPIQPPPADGVLAFEGTAADGFVEDCGTARAGRVVAAVRVALPEDAPEWRSPELCVAVSLRVSSEAAWWFVVPPEPDEPVVACASTESRDGDSVLVRASLVVEENVFVFVHAWLRQDPASTTRLATAATAAFATTEDAPVFAAAETLSNARLAAIVAAWDAARNDERAEHAAFRARASESQAFALEEMLAPELRDALRAGSPAALAPLLGGQGRVRTLQVLTRPAAEAVAAALDCARGTTESRPTNNMSYATSDVGVVVPRTADGPASLLVDEAGLGGLFDALAETVVAPLARLLFPAFPPMDSRHAFSVHKRSPDPHPTTNATASRHNDVCEISLNLCVRASDDLEGSRVAFFGIEDRWLAHEPGAAFLNVCRDQHGVEPVVRGMRDTVVLRLFASAHRRAPAEMYRERCLPPSVF</sequence>
<dbReference type="PROSITE" id="PS00430">
    <property type="entry name" value="TONB_DEPENDENT_REC_1"/>
    <property type="match status" value="1"/>
</dbReference>
<accession>A0A8J2WUA4</accession>
<dbReference type="Proteomes" id="UP000789595">
    <property type="component" value="Unassembled WGS sequence"/>
</dbReference>
<evidence type="ECO:0000313" key="2">
    <source>
        <dbReference type="EMBL" id="CAH0367509.1"/>
    </source>
</evidence>